<comment type="caution">
    <text evidence="2">The sequence shown here is derived from an EMBL/GenBank/DDBJ whole genome shotgun (WGS) entry which is preliminary data.</text>
</comment>
<gene>
    <name evidence="2" type="ORF">N1032_15200</name>
</gene>
<dbReference type="InterPro" id="IPR011009">
    <property type="entry name" value="Kinase-like_dom_sf"/>
</dbReference>
<organism evidence="2 3">
    <name type="scientific">Herbiconiux daphne</name>
    <dbReference type="NCBI Taxonomy" id="2970914"/>
    <lineage>
        <taxon>Bacteria</taxon>
        <taxon>Bacillati</taxon>
        <taxon>Actinomycetota</taxon>
        <taxon>Actinomycetes</taxon>
        <taxon>Micrococcales</taxon>
        <taxon>Microbacteriaceae</taxon>
        <taxon>Herbiconiux</taxon>
    </lineage>
</organism>
<dbReference type="InterPro" id="IPR000719">
    <property type="entry name" value="Prot_kinase_dom"/>
</dbReference>
<sequence>MAGSPVDLHLKPSGRAIFVTKELASMKTNSTHVLHEYSLDEVLDEDSTVSKNEAHFADQTALRIGEKLVTVRAFVTLMSGTGVLKSVSYDQARGWILDVLAGLVERHSDNRIHGDVRPENVRVIGDKAELIDPGVRVRFEELDATARDYVAPELRGDARSRGTSAGDVYSFLRFARAILRPFRDAGGIGHISRLESQISWLFDASVAADPDERPKAAELQKAFESGLMAAETSVDPFLDGFNSACRALKTANSSIRVTNAVAKAVRADALASPETLLHLNEFTSRSLLTWRLLDKEMRIAHTRGYESPVRPHEDGLTSVSSSELPASIDDRWKNKIHRDFFGFGIGPDHDDRLTSPEALASYTPGLIQEYEQYVELSAILRDEILGRNDFIYTHDVAQRLSQVLGSEIRDVDVVVMRRWGWLLAVPDHDRWLYPVFQFDSASGLPSPIIRDVHDARVASVGSDADDWSTLAFWVQPLNRLGGNCPRDFLWVENGDAIIKSAIAPQS</sequence>
<evidence type="ECO:0000313" key="2">
    <source>
        <dbReference type="EMBL" id="MCS5735091.1"/>
    </source>
</evidence>
<reference evidence="2" key="1">
    <citation type="submission" date="2022-08" db="EMBL/GenBank/DDBJ databases">
        <authorList>
            <person name="Deng Y."/>
            <person name="Han X.-F."/>
            <person name="Zhang Y.-Q."/>
        </authorList>
    </citation>
    <scope>NUCLEOTIDE SEQUENCE</scope>
    <source>
        <strain evidence="2">CPCC 203386</strain>
    </source>
</reference>
<accession>A0ABT2H587</accession>
<dbReference type="SUPFAM" id="SSF56112">
    <property type="entry name" value="Protein kinase-like (PK-like)"/>
    <property type="match status" value="1"/>
</dbReference>
<dbReference type="Proteomes" id="UP001165586">
    <property type="component" value="Unassembled WGS sequence"/>
</dbReference>
<evidence type="ECO:0000313" key="3">
    <source>
        <dbReference type="Proteomes" id="UP001165586"/>
    </source>
</evidence>
<feature type="domain" description="Protein kinase" evidence="1">
    <location>
        <begin position="1"/>
        <end position="238"/>
    </location>
</feature>
<dbReference type="GO" id="GO:0016301">
    <property type="term" value="F:kinase activity"/>
    <property type="evidence" value="ECO:0007669"/>
    <property type="project" value="UniProtKB-KW"/>
</dbReference>
<name>A0ABT2H587_9MICO</name>
<dbReference type="RefSeq" id="WP_259539996.1">
    <property type="nucleotide sequence ID" value="NZ_JANLCJ010000005.1"/>
</dbReference>
<protein>
    <submittedName>
        <fullName evidence="2">Serine/threonine-protein kinase</fullName>
    </submittedName>
</protein>
<evidence type="ECO:0000259" key="1">
    <source>
        <dbReference type="PROSITE" id="PS50011"/>
    </source>
</evidence>
<keyword evidence="2" id="KW-0808">Transferase</keyword>
<keyword evidence="2" id="KW-0418">Kinase</keyword>
<dbReference type="Gene3D" id="1.10.510.10">
    <property type="entry name" value="Transferase(Phosphotransferase) domain 1"/>
    <property type="match status" value="1"/>
</dbReference>
<proteinExistence type="predicted"/>
<dbReference type="PROSITE" id="PS50011">
    <property type="entry name" value="PROTEIN_KINASE_DOM"/>
    <property type="match status" value="1"/>
</dbReference>
<keyword evidence="3" id="KW-1185">Reference proteome</keyword>
<dbReference type="EMBL" id="JANLCJ010000005">
    <property type="protein sequence ID" value="MCS5735091.1"/>
    <property type="molecule type" value="Genomic_DNA"/>
</dbReference>